<organism evidence="1 2">
    <name type="scientific">Pseudomonas kilonensis</name>
    <dbReference type="NCBI Taxonomy" id="132476"/>
    <lineage>
        <taxon>Bacteria</taxon>
        <taxon>Pseudomonadati</taxon>
        <taxon>Pseudomonadota</taxon>
        <taxon>Gammaproteobacteria</taxon>
        <taxon>Pseudomonadales</taxon>
        <taxon>Pseudomonadaceae</taxon>
        <taxon>Pseudomonas</taxon>
    </lineage>
</organism>
<comment type="caution">
    <text evidence="1">The sequence shown here is derived from an EMBL/GenBank/DDBJ whole genome shotgun (WGS) entry which is preliminary data.</text>
</comment>
<dbReference type="Proteomes" id="UP000183915">
    <property type="component" value="Unassembled WGS sequence"/>
</dbReference>
<proteinExistence type="predicted"/>
<evidence type="ECO:0000313" key="2">
    <source>
        <dbReference type="Proteomes" id="UP000183915"/>
    </source>
</evidence>
<protein>
    <submittedName>
        <fullName evidence="1">Uncharacterized protein</fullName>
    </submittedName>
</protein>
<evidence type="ECO:0000313" key="1">
    <source>
        <dbReference type="EMBL" id="SEE81804.1"/>
    </source>
</evidence>
<accession>A0ABY0ZJC9</accession>
<name>A0ABY0ZJC9_9PSED</name>
<reference evidence="1 2" key="1">
    <citation type="submission" date="2016-10" db="EMBL/GenBank/DDBJ databases">
        <authorList>
            <person name="Varghese N."/>
            <person name="Submissions S."/>
        </authorList>
    </citation>
    <scope>NUCLEOTIDE SEQUENCE [LARGE SCALE GENOMIC DNA]</scope>
    <source>
        <strain evidence="1 2">BS3780</strain>
    </source>
</reference>
<keyword evidence="2" id="KW-1185">Reference proteome</keyword>
<sequence>MGLPSRSLDRLRQVPRSFACKPKDWDCANFGASITEEVYVAYQVKPFEQGVLMALLSLTHALKQTPGFNEEALKRAAKFFIEVPAGGCEGGEAKDAYEWPLEVILKDVSYIEKMLENKGN</sequence>
<gene>
    <name evidence="1" type="ORF">SAMN04490188_5910</name>
</gene>
<dbReference type="EMBL" id="FNTT01000002">
    <property type="protein sequence ID" value="SEE81804.1"/>
    <property type="molecule type" value="Genomic_DNA"/>
</dbReference>